<name>A0ABR9WMG3_9BACT</name>
<keyword evidence="1" id="KW-0472">Membrane</keyword>
<gene>
    <name evidence="2" type="ORF">IEE83_32440</name>
</gene>
<dbReference type="InterPro" id="IPR005625">
    <property type="entry name" value="PepSY-ass_TM"/>
</dbReference>
<sequence length="398" mass="45994">MNQIKVKKTVKLQRKWLKITSQIHLWLGLVVGAVIVVISVAAAVFVFENELTDFFYEDIVIVHPAKERKPVSQMLAAAENAMGGKVIDFLYTTDKADHAWMFVSKKYNPNTPGYFYFSEYERWHRVFVNPYTAKVTGVLDMRYEPVYLFRVMHQQLLLRYEIGHLIVATSSLVFILMIISGLILWFPRNKAAFKQRFKIKWNAKFKRLNHDVHNVGGFYAHPFLLILMITGLAWSFRWWQQGINFVLGVSQIKAIEVPAPPVSPSQKIDGHPLDNAVSHIFKRYQKKHLQELSVILLEPGQIVAYSTYWDGSILPKSDELYYDVTNGREFFAIHNEQMHAGQKLRNLNYPIHVGSLYGRPTKILAFVVCLFSASLPITGLLIWLGRKRKNLERKLSLV</sequence>
<reference evidence="3" key="1">
    <citation type="submission" date="2023-07" db="EMBL/GenBank/DDBJ databases">
        <title>Dyadobacter sp. nov 'subterranea' isolated from contaminted grondwater.</title>
        <authorList>
            <person name="Szabo I."/>
            <person name="Al-Omari J."/>
            <person name="Szerdahelyi S.G."/>
            <person name="Rado J."/>
        </authorList>
    </citation>
    <scope>NUCLEOTIDE SEQUENCE [LARGE SCALE GENOMIC DNA]</scope>
    <source>
        <strain evidence="3">UP-52</strain>
    </source>
</reference>
<keyword evidence="3" id="KW-1185">Reference proteome</keyword>
<feature type="transmembrane region" description="Helical" evidence="1">
    <location>
        <begin position="216"/>
        <end position="236"/>
    </location>
</feature>
<evidence type="ECO:0000313" key="3">
    <source>
        <dbReference type="Proteomes" id="UP000634134"/>
    </source>
</evidence>
<feature type="transmembrane region" description="Helical" evidence="1">
    <location>
        <begin position="363"/>
        <end position="384"/>
    </location>
</feature>
<dbReference type="RefSeq" id="WP_194124885.1">
    <property type="nucleotide sequence ID" value="NZ_JACYGY010000003.1"/>
</dbReference>
<dbReference type="Pfam" id="PF03929">
    <property type="entry name" value="PepSY_TM"/>
    <property type="match status" value="1"/>
</dbReference>
<keyword evidence="1" id="KW-0812">Transmembrane</keyword>
<feature type="transmembrane region" description="Helical" evidence="1">
    <location>
        <begin position="23"/>
        <end position="47"/>
    </location>
</feature>
<comment type="caution">
    <text evidence="2">The sequence shown here is derived from an EMBL/GenBank/DDBJ whole genome shotgun (WGS) entry which is preliminary data.</text>
</comment>
<protein>
    <submittedName>
        <fullName evidence="2">PepSY domain-containing protein</fullName>
    </submittedName>
</protein>
<dbReference type="Proteomes" id="UP000634134">
    <property type="component" value="Unassembled WGS sequence"/>
</dbReference>
<accession>A0ABR9WMG3</accession>
<evidence type="ECO:0000313" key="2">
    <source>
        <dbReference type="EMBL" id="MBE9466600.1"/>
    </source>
</evidence>
<dbReference type="PANTHER" id="PTHR34219:SF3">
    <property type="entry name" value="BLL7967 PROTEIN"/>
    <property type="match status" value="1"/>
</dbReference>
<keyword evidence="1" id="KW-1133">Transmembrane helix</keyword>
<organism evidence="2 3">
    <name type="scientific">Dyadobacter subterraneus</name>
    <dbReference type="NCBI Taxonomy" id="2773304"/>
    <lineage>
        <taxon>Bacteria</taxon>
        <taxon>Pseudomonadati</taxon>
        <taxon>Bacteroidota</taxon>
        <taxon>Cytophagia</taxon>
        <taxon>Cytophagales</taxon>
        <taxon>Spirosomataceae</taxon>
        <taxon>Dyadobacter</taxon>
    </lineage>
</organism>
<dbReference type="EMBL" id="JACYGY010000003">
    <property type="protein sequence ID" value="MBE9466600.1"/>
    <property type="molecule type" value="Genomic_DNA"/>
</dbReference>
<evidence type="ECO:0000256" key="1">
    <source>
        <dbReference type="SAM" id="Phobius"/>
    </source>
</evidence>
<feature type="transmembrane region" description="Helical" evidence="1">
    <location>
        <begin position="162"/>
        <end position="186"/>
    </location>
</feature>
<proteinExistence type="predicted"/>
<dbReference type="PANTHER" id="PTHR34219">
    <property type="entry name" value="IRON-REGULATED INNER MEMBRANE PROTEIN-RELATED"/>
    <property type="match status" value="1"/>
</dbReference>